<dbReference type="Gene3D" id="1.20.5.170">
    <property type="match status" value="1"/>
</dbReference>
<feature type="region of interest" description="Disordered" evidence="2">
    <location>
        <begin position="176"/>
        <end position="242"/>
    </location>
</feature>
<reference evidence="3" key="1">
    <citation type="journal article" date="2020" name="Stud. Mycol.">
        <title>101 Dothideomycetes genomes: a test case for predicting lifestyles and emergence of pathogens.</title>
        <authorList>
            <person name="Haridas S."/>
            <person name="Albert R."/>
            <person name="Binder M."/>
            <person name="Bloem J."/>
            <person name="Labutti K."/>
            <person name="Salamov A."/>
            <person name="Andreopoulos B."/>
            <person name="Baker S."/>
            <person name="Barry K."/>
            <person name="Bills G."/>
            <person name="Bluhm B."/>
            <person name="Cannon C."/>
            <person name="Castanera R."/>
            <person name="Culley D."/>
            <person name="Daum C."/>
            <person name="Ezra D."/>
            <person name="Gonzalez J."/>
            <person name="Henrissat B."/>
            <person name="Kuo A."/>
            <person name="Liang C."/>
            <person name="Lipzen A."/>
            <person name="Lutzoni F."/>
            <person name="Magnuson J."/>
            <person name="Mondo S."/>
            <person name="Nolan M."/>
            <person name="Ohm R."/>
            <person name="Pangilinan J."/>
            <person name="Park H.-J."/>
            <person name="Ramirez L."/>
            <person name="Alfaro M."/>
            <person name="Sun H."/>
            <person name="Tritt A."/>
            <person name="Yoshinaga Y."/>
            <person name="Zwiers L.-H."/>
            <person name="Turgeon B."/>
            <person name="Goodwin S."/>
            <person name="Spatafora J."/>
            <person name="Crous P."/>
            <person name="Grigoriev I."/>
        </authorList>
    </citation>
    <scope>NUCLEOTIDE SEQUENCE</scope>
    <source>
        <strain evidence="3">CBS 675.92</strain>
    </source>
</reference>
<feature type="region of interest" description="Disordered" evidence="2">
    <location>
        <begin position="20"/>
        <end position="69"/>
    </location>
</feature>
<dbReference type="InterPro" id="IPR046347">
    <property type="entry name" value="bZIP_sf"/>
</dbReference>
<dbReference type="CDD" id="cd14688">
    <property type="entry name" value="bZIP_YAP"/>
    <property type="match status" value="1"/>
</dbReference>
<accession>A0A6A5TUI2</accession>
<dbReference type="GO" id="GO:0003700">
    <property type="term" value="F:DNA-binding transcription factor activity"/>
    <property type="evidence" value="ECO:0007669"/>
    <property type="project" value="InterPro"/>
</dbReference>
<sequence length="379" mass="42356">MTSVLHYRDPAAYRTNDLMSTTNYVPPHMATMKKSPSYEGHSSGSERKMSGSSSVKKRPSRAGTRSVTTLTAAQLERKRANDREAQRAIRQRTKDHIDALERQVRDLSNQLETNSSGKMMEVLRRNDELEQENAILRARLSHAVQALGMPEGSESSNMMSATGGARSPSDRIQILSQPRRTSTSTARSAHSIPEMNTTPVSQPPHWQSQHNYAQNMPSPHVEHPQTNWNTHPSAHQSHPTVSISIPEPTLHAVENVSYPSPYGMENNTRSMSYPLENNTLVTSQPPQMGGYSTPTSNPSPHPNEYQRHMSVPMNAPAPTHPSHQHPYPNQGHQGYVPQSSHPGDMQMMAPAPHPQSQMMSEQGQMMYHMQPHMKVEHPM</sequence>
<feature type="region of interest" description="Disordered" evidence="2">
    <location>
        <begin position="277"/>
        <end position="346"/>
    </location>
</feature>
<feature type="compositionally biased region" description="Polar residues" evidence="2">
    <location>
        <begin position="277"/>
        <end position="286"/>
    </location>
</feature>
<evidence type="ECO:0008006" key="5">
    <source>
        <dbReference type="Google" id="ProtNLM"/>
    </source>
</evidence>
<protein>
    <recommendedName>
        <fullName evidence="5">BZIP domain-containing protein</fullName>
    </recommendedName>
</protein>
<evidence type="ECO:0000256" key="1">
    <source>
        <dbReference type="SAM" id="Coils"/>
    </source>
</evidence>
<dbReference type="Proteomes" id="UP000800035">
    <property type="component" value="Unassembled WGS sequence"/>
</dbReference>
<feature type="compositionally biased region" description="Polar residues" evidence="2">
    <location>
        <begin position="330"/>
        <end position="341"/>
    </location>
</feature>
<feature type="coiled-coil region" evidence="1">
    <location>
        <begin position="83"/>
        <end position="146"/>
    </location>
</feature>
<dbReference type="SUPFAM" id="SSF57959">
    <property type="entry name" value="Leucine zipper domain"/>
    <property type="match status" value="1"/>
</dbReference>
<feature type="compositionally biased region" description="Low complexity" evidence="2">
    <location>
        <begin position="179"/>
        <end position="189"/>
    </location>
</feature>
<feature type="compositionally biased region" description="Polar residues" evidence="2">
    <location>
        <begin position="194"/>
        <end position="217"/>
    </location>
</feature>
<feature type="compositionally biased region" description="Polar residues" evidence="2">
    <location>
        <begin position="224"/>
        <end position="242"/>
    </location>
</feature>
<keyword evidence="4" id="KW-1185">Reference proteome</keyword>
<name>A0A6A5TUI2_9PLEO</name>
<keyword evidence="1" id="KW-0175">Coiled coil</keyword>
<dbReference type="AlphaFoldDB" id="A0A6A5TUI2"/>
<gene>
    <name evidence="3" type="ORF">CC80DRAFT_91548</name>
</gene>
<dbReference type="EMBL" id="ML976995">
    <property type="protein sequence ID" value="KAF1955312.1"/>
    <property type="molecule type" value="Genomic_DNA"/>
</dbReference>
<proteinExistence type="predicted"/>
<evidence type="ECO:0000313" key="4">
    <source>
        <dbReference type="Proteomes" id="UP000800035"/>
    </source>
</evidence>
<feature type="region of interest" description="Disordered" evidence="2">
    <location>
        <begin position="150"/>
        <end position="169"/>
    </location>
</feature>
<dbReference type="PANTHER" id="PTHR37012">
    <property type="entry name" value="B-ZIP TRANSCRIPTION FACTOR (EUROFUNG)-RELATED"/>
    <property type="match status" value="1"/>
</dbReference>
<dbReference type="OrthoDB" id="3535998at2759"/>
<evidence type="ECO:0000256" key="2">
    <source>
        <dbReference type="SAM" id="MobiDB-lite"/>
    </source>
</evidence>
<organism evidence="3 4">
    <name type="scientific">Byssothecium circinans</name>
    <dbReference type="NCBI Taxonomy" id="147558"/>
    <lineage>
        <taxon>Eukaryota</taxon>
        <taxon>Fungi</taxon>
        <taxon>Dikarya</taxon>
        <taxon>Ascomycota</taxon>
        <taxon>Pezizomycotina</taxon>
        <taxon>Dothideomycetes</taxon>
        <taxon>Pleosporomycetidae</taxon>
        <taxon>Pleosporales</taxon>
        <taxon>Massarineae</taxon>
        <taxon>Massarinaceae</taxon>
        <taxon>Byssothecium</taxon>
    </lineage>
</organism>
<evidence type="ECO:0000313" key="3">
    <source>
        <dbReference type="EMBL" id="KAF1955312.1"/>
    </source>
</evidence>